<feature type="compositionally biased region" description="Basic residues" evidence="1">
    <location>
        <begin position="1"/>
        <end position="12"/>
    </location>
</feature>
<evidence type="ECO:0000256" key="1">
    <source>
        <dbReference type="SAM" id="MobiDB-lite"/>
    </source>
</evidence>
<name>A0A812ZQ38_9DINO</name>
<dbReference type="OrthoDB" id="10355086at2759"/>
<feature type="region of interest" description="Disordered" evidence="1">
    <location>
        <begin position="1"/>
        <end position="44"/>
    </location>
</feature>
<accession>A0A812ZQ38</accession>
<sequence length="90" mass="9736">MLPCRRLRRSHTRPSSQELAPSSTMGRRSAAPSEPSTRIGGTASSMWIATRLTFTSTSRTCTQTTSKRSPRASTSWAAAFGSGPRCWTTA</sequence>
<gene>
    <name evidence="2" type="ORF">SNEC2469_LOCUS25023</name>
</gene>
<comment type="caution">
    <text evidence="2">The sequence shown here is derived from an EMBL/GenBank/DDBJ whole genome shotgun (WGS) entry which is preliminary data.</text>
</comment>
<evidence type="ECO:0000313" key="3">
    <source>
        <dbReference type="Proteomes" id="UP000601435"/>
    </source>
</evidence>
<feature type="compositionally biased region" description="Polar residues" evidence="1">
    <location>
        <begin position="13"/>
        <end position="26"/>
    </location>
</feature>
<proteinExistence type="predicted"/>
<organism evidence="2 3">
    <name type="scientific">Symbiodinium necroappetens</name>
    <dbReference type="NCBI Taxonomy" id="1628268"/>
    <lineage>
        <taxon>Eukaryota</taxon>
        <taxon>Sar</taxon>
        <taxon>Alveolata</taxon>
        <taxon>Dinophyceae</taxon>
        <taxon>Suessiales</taxon>
        <taxon>Symbiodiniaceae</taxon>
        <taxon>Symbiodinium</taxon>
    </lineage>
</organism>
<protein>
    <submittedName>
        <fullName evidence="2">Uncharacterized protein</fullName>
    </submittedName>
</protein>
<reference evidence="2" key="1">
    <citation type="submission" date="2021-02" db="EMBL/GenBank/DDBJ databases">
        <authorList>
            <person name="Dougan E. K."/>
            <person name="Rhodes N."/>
            <person name="Thang M."/>
            <person name="Chan C."/>
        </authorList>
    </citation>
    <scope>NUCLEOTIDE SEQUENCE</scope>
</reference>
<dbReference type="AlphaFoldDB" id="A0A812ZQ38"/>
<dbReference type="EMBL" id="CAJNJA010048985">
    <property type="protein sequence ID" value="CAE7834683.1"/>
    <property type="molecule type" value="Genomic_DNA"/>
</dbReference>
<dbReference type="Proteomes" id="UP000601435">
    <property type="component" value="Unassembled WGS sequence"/>
</dbReference>
<evidence type="ECO:0000313" key="2">
    <source>
        <dbReference type="EMBL" id="CAE7834683.1"/>
    </source>
</evidence>
<keyword evidence="3" id="KW-1185">Reference proteome</keyword>